<evidence type="ECO:0000256" key="2">
    <source>
        <dbReference type="SAM" id="SignalP"/>
    </source>
</evidence>
<dbReference type="KEGG" id="aplc:110980314"/>
<evidence type="ECO:0000313" key="4">
    <source>
        <dbReference type="Proteomes" id="UP000694845"/>
    </source>
</evidence>
<dbReference type="InterPro" id="IPR000421">
    <property type="entry name" value="FA58C"/>
</dbReference>
<accession>A0A8B7YJJ5</accession>
<dbReference type="InterPro" id="IPR008979">
    <property type="entry name" value="Galactose-bd-like_sf"/>
</dbReference>
<dbReference type="AlphaFoldDB" id="A0A8B7YJJ5"/>
<dbReference type="PROSITE" id="PS01286">
    <property type="entry name" value="FA58C_2"/>
    <property type="match status" value="1"/>
</dbReference>
<dbReference type="PANTHER" id="PTHR24543">
    <property type="entry name" value="MULTICOPPER OXIDASE-RELATED"/>
    <property type="match status" value="1"/>
</dbReference>
<feature type="domain" description="F5/8 type C" evidence="3">
    <location>
        <begin position="99"/>
        <end position="244"/>
    </location>
</feature>
<sequence>MFQGNCNIIAGFLALCLEIGVAAASTALVCHSGQAPDPASSGESRWMIPTEDPCQCTEVQLGGLNILPCLQPFRVKYWNTLLRSRDSEEIQTWMKCEVCRDPLGMENSDIPDNALSASNVGHTGYGIERSRLNFKAAWCPRSIDENQWIRIDLQAPTTVAGLITQGRHHSDVWVTSYAVQYSDDGINWNNVTGSDGTTAQFQANTDNETPVTNIFPASLTTRFIQIRPLAWARYICLRLELLGCRSV</sequence>
<feature type="chain" id="PRO_5034467253" evidence="2">
    <location>
        <begin position="24"/>
        <end position="247"/>
    </location>
</feature>
<evidence type="ECO:0000259" key="3">
    <source>
        <dbReference type="PROSITE" id="PS50022"/>
    </source>
</evidence>
<dbReference type="SMART" id="SM00231">
    <property type="entry name" value="FA58C"/>
    <property type="match status" value="1"/>
</dbReference>
<dbReference type="Proteomes" id="UP000694845">
    <property type="component" value="Unplaced"/>
</dbReference>
<reference evidence="5" key="1">
    <citation type="submission" date="2025-08" db="UniProtKB">
        <authorList>
            <consortium name="RefSeq"/>
        </authorList>
    </citation>
    <scope>IDENTIFICATION</scope>
</reference>
<organism evidence="4 5">
    <name type="scientific">Acanthaster planci</name>
    <name type="common">Crown-of-thorns starfish</name>
    <dbReference type="NCBI Taxonomy" id="133434"/>
    <lineage>
        <taxon>Eukaryota</taxon>
        <taxon>Metazoa</taxon>
        <taxon>Echinodermata</taxon>
        <taxon>Eleutherozoa</taxon>
        <taxon>Asterozoa</taxon>
        <taxon>Asteroidea</taxon>
        <taxon>Valvatacea</taxon>
        <taxon>Valvatida</taxon>
        <taxon>Acanthasteridae</taxon>
        <taxon>Acanthaster</taxon>
    </lineage>
</organism>
<dbReference type="Pfam" id="PF00754">
    <property type="entry name" value="F5_F8_type_C"/>
    <property type="match status" value="1"/>
</dbReference>
<dbReference type="SUPFAM" id="SSF49785">
    <property type="entry name" value="Galactose-binding domain-like"/>
    <property type="match status" value="1"/>
</dbReference>
<dbReference type="GeneID" id="110980314"/>
<dbReference type="CDD" id="cd00057">
    <property type="entry name" value="FA58C"/>
    <property type="match status" value="1"/>
</dbReference>
<keyword evidence="2" id="KW-0732">Signal</keyword>
<dbReference type="Gene3D" id="2.60.120.260">
    <property type="entry name" value="Galactose-binding domain-like"/>
    <property type="match status" value="1"/>
</dbReference>
<keyword evidence="4" id="KW-1185">Reference proteome</keyword>
<proteinExistence type="predicted"/>
<evidence type="ECO:0000313" key="5">
    <source>
        <dbReference type="RefSeq" id="XP_022092585.1"/>
    </source>
</evidence>
<keyword evidence="1" id="KW-1015">Disulfide bond</keyword>
<dbReference type="PROSITE" id="PS50022">
    <property type="entry name" value="FA58C_3"/>
    <property type="match status" value="1"/>
</dbReference>
<protein>
    <submittedName>
        <fullName evidence="5">Retinoschisin-like isoform X1</fullName>
    </submittedName>
</protein>
<dbReference type="PANTHER" id="PTHR24543:SF325">
    <property type="entry name" value="F5_8 TYPE C DOMAIN-CONTAINING PROTEIN"/>
    <property type="match status" value="1"/>
</dbReference>
<feature type="signal peptide" evidence="2">
    <location>
        <begin position="1"/>
        <end position="23"/>
    </location>
</feature>
<dbReference type="OrthoDB" id="6018330at2759"/>
<dbReference type="RefSeq" id="XP_022092585.1">
    <property type="nucleotide sequence ID" value="XM_022236893.1"/>
</dbReference>
<gene>
    <name evidence="5" type="primary">LOC110980314</name>
</gene>
<evidence type="ECO:0000256" key="1">
    <source>
        <dbReference type="ARBA" id="ARBA00023157"/>
    </source>
</evidence>
<dbReference type="FunFam" id="2.60.120.260:FF:000002">
    <property type="entry name" value="Coagulation factor VIII"/>
    <property type="match status" value="1"/>
</dbReference>
<name>A0A8B7YJJ5_ACAPL</name>